<dbReference type="EC" id="2.3.1.39" evidence="1"/>
<evidence type="ECO:0000313" key="6">
    <source>
        <dbReference type="EMBL" id="CAB4927510.1"/>
    </source>
</evidence>
<evidence type="ECO:0000256" key="1">
    <source>
        <dbReference type="ARBA" id="ARBA00013258"/>
    </source>
</evidence>
<keyword evidence="3" id="KW-0012">Acyltransferase</keyword>
<organism evidence="6">
    <name type="scientific">freshwater metagenome</name>
    <dbReference type="NCBI Taxonomy" id="449393"/>
    <lineage>
        <taxon>unclassified sequences</taxon>
        <taxon>metagenomes</taxon>
        <taxon>ecological metagenomes</taxon>
    </lineage>
</organism>
<proteinExistence type="predicted"/>
<feature type="domain" description="Malonyl-CoA:ACP transacylase (MAT)" evidence="5">
    <location>
        <begin position="5"/>
        <end position="289"/>
    </location>
</feature>
<protein>
    <recommendedName>
        <fullName evidence="1">[acyl-carrier-protein] S-malonyltransferase</fullName>
        <ecNumber evidence="1">2.3.1.39</ecNumber>
    </recommendedName>
</protein>
<dbReference type="EMBL" id="CAFBMZ010000046">
    <property type="protein sequence ID" value="CAB4927510.1"/>
    <property type="molecule type" value="Genomic_DNA"/>
</dbReference>
<dbReference type="SMART" id="SM00827">
    <property type="entry name" value="PKS_AT"/>
    <property type="match status" value="1"/>
</dbReference>
<comment type="catalytic activity">
    <reaction evidence="4">
        <text>holo-[ACP] + malonyl-CoA = malonyl-[ACP] + CoA</text>
        <dbReference type="Rhea" id="RHEA:41792"/>
        <dbReference type="Rhea" id="RHEA-COMP:9623"/>
        <dbReference type="Rhea" id="RHEA-COMP:9685"/>
        <dbReference type="ChEBI" id="CHEBI:57287"/>
        <dbReference type="ChEBI" id="CHEBI:57384"/>
        <dbReference type="ChEBI" id="CHEBI:64479"/>
        <dbReference type="ChEBI" id="CHEBI:78449"/>
        <dbReference type="EC" id="2.3.1.39"/>
    </reaction>
</comment>
<evidence type="ECO:0000256" key="3">
    <source>
        <dbReference type="ARBA" id="ARBA00023315"/>
    </source>
</evidence>
<dbReference type="GO" id="GO:0005829">
    <property type="term" value="C:cytosol"/>
    <property type="evidence" value="ECO:0007669"/>
    <property type="project" value="TreeGrafter"/>
</dbReference>
<name>A0A6J7IA04_9ZZZZ</name>
<dbReference type="Gene3D" id="3.40.366.10">
    <property type="entry name" value="Malonyl-Coenzyme A Acyl Carrier Protein, domain 2"/>
    <property type="match status" value="1"/>
</dbReference>
<dbReference type="Pfam" id="PF00698">
    <property type="entry name" value="Acyl_transf_1"/>
    <property type="match status" value="1"/>
</dbReference>
<accession>A0A6J7IA04</accession>
<evidence type="ECO:0000256" key="4">
    <source>
        <dbReference type="ARBA" id="ARBA00048462"/>
    </source>
</evidence>
<dbReference type="GO" id="GO:0006633">
    <property type="term" value="P:fatty acid biosynthetic process"/>
    <property type="evidence" value="ECO:0007669"/>
    <property type="project" value="TreeGrafter"/>
</dbReference>
<dbReference type="InterPro" id="IPR016036">
    <property type="entry name" value="Malonyl_transacylase_ACP-bd"/>
</dbReference>
<reference evidence="6" key="1">
    <citation type="submission" date="2020-05" db="EMBL/GenBank/DDBJ databases">
        <authorList>
            <person name="Chiriac C."/>
            <person name="Salcher M."/>
            <person name="Ghai R."/>
            <person name="Kavagutti S V."/>
        </authorList>
    </citation>
    <scope>NUCLEOTIDE SEQUENCE</scope>
</reference>
<sequence length="302" mass="31059">MLAIIAPGQGSQTPGMIAGWIEDSSSRQLLASWSQAIDLDLEKLGTIADADEIKDTANAQPLIVATSLLAAHALDIKNPTVVSGHSVGELTAAALCAAVSEIDALRIVRTRGVEMAKAAAQSPSGMSAVLGGQRLDVLSAINSLGLIAANDNGGGQIVAAGDLSALAELSENPPAGARVRALAVAGAFHTPFMNSAVAPLQSLTEAMTVNEAHIPFISNRDGGAVTNGSQILLQIVNQISNPVRWDLCMDTLLSMGVTGVIELAPAGTLIGLIKRAASQIEGFALKTHNDIKAAREFAERHA</sequence>
<dbReference type="PANTHER" id="PTHR42681">
    <property type="entry name" value="MALONYL-COA-ACYL CARRIER PROTEIN TRANSACYLASE, MITOCHONDRIAL"/>
    <property type="match status" value="1"/>
</dbReference>
<dbReference type="InterPro" id="IPR050858">
    <property type="entry name" value="Mal-CoA-ACP_Trans/PKS_FabD"/>
</dbReference>
<keyword evidence="2" id="KW-0808">Transferase</keyword>
<dbReference type="GO" id="GO:0004314">
    <property type="term" value="F:[acyl-carrier-protein] S-malonyltransferase activity"/>
    <property type="evidence" value="ECO:0007669"/>
    <property type="project" value="UniProtKB-EC"/>
</dbReference>
<dbReference type="InterPro" id="IPR014043">
    <property type="entry name" value="Acyl_transferase_dom"/>
</dbReference>
<evidence type="ECO:0000256" key="2">
    <source>
        <dbReference type="ARBA" id="ARBA00022679"/>
    </source>
</evidence>
<dbReference type="InterPro" id="IPR016035">
    <property type="entry name" value="Acyl_Trfase/lysoPLipase"/>
</dbReference>
<dbReference type="AlphaFoldDB" id="A0A6J7IA04"/>
<gene>
    <name evidence="6" type="ORF">UFOPK3684_00768</name>
</gene>
<dbReference type="Gene3D" id="3.30.70.250">
    <property type="entry name" value="Malonyl-CoA ACP transacylase, ACP-binding"/>
    <property type="match status" value="1"/>
</dbReference>
<dbReference type="InterPro" id="IPR001227">
    <property type="entry name" value="Ac_transferase_dom_sf"/>
</dbReference>
<dbReference type="SUPFAM" id="SSF52151">
    <property type="entry name" value="FabD/lysophospholipase-like"/>
    <property type="match status" value="1"/>
</dbReference>
<dbReference type="PANTHER" id="PTHR42681:SF1">
    <property type="entry name" value="MALONYL-COA-ACYL CARRIER PROTEIN TRANSACYLASE, MITOCHONDRIAL"/>
    <property type="match status" value="1"/>
</dbReference>
<evidence type="ECO:0000259" key="5">
    <source>
        <dbReference type="SMART" id="SM00827"/>
    </source>
</evidence>
<dbReference type="SUPFAM" id="SSF55048">
    <property type="entry name" value="Probable ACP-binding domain of malonyl-CoA ACP transacylase"/>
    <property type="match status" value="1"/>
</dbReference>